<dbReference type="InterPro" id="IPR002890">
    <property type="entry name" value="MG2"/>
</dbReference>
<comment type="subcellular location">
    <subcellularLocation>
        <location evidence="1">Secreted</location>
    </subcellularLocation>
</comment>
<dbReference type="Pfam" id="PF17789">
    <property type="entry name" value="MG4"/>
    <property type="match status" value="1"/>
</dbReference>
<dbReference type="InterPro" id="IPR008930">
    <property type="entry name" value="Terpenoid_cyclase/PrenylTrfase"/>
</dbReference>
<dbReference type="Proteomes" id="UP000186698">
    <property type="component" value="Chromosome 7L"/>
</dbReference>
<dbReference type="SUPFAM" id="SSF81296">
    <property type="entry name" value="E set domains"/>
    <property type="match status" value="1"/>
</dbReference>
<dbReference type="InterPro" id="IPR014756">
    <property type="entry name" value="Ig_E-set"/>
</dbReference>
<dbReference type="SUPFAM" id="SSF48239">
    <property type="entry name" value="Terpenoid cyclases/Protein prenyltransferases"/>
    <property type="match status" value="1"/>
</dbReference>
<dbReference type="InterPro" id="IPR050473">
    <property type="entry name" value="A2M/Complement_sys"/>
</dbReference>
<evidence type="ECO:0000256" key="3">
    <source>
        <dbReference type="ARBA" id="ARBA00022525"/>
    </source>
</evidence>
<dbReference type="RefSeq" id="XP_018080501.2">
    <property type="nucleotide sequence ID" value="XM_018225012.2"/>
</dbReference>
<organism evidence="13 14">
    <name type="scientific">Xenopus laevis</name>
    <name type="common">African clawed frog</name>
    <dbReference type="NCBI Taxonomy" id="8355"/>
    <lineage>
        <taxon>Eukaryota</taxon>
        <taxon>Metazoa</taxon>
        <taxon>Chordata</taxon>
        <taxon>Craniata</taxon>
        <taxon>Vertebrata</taxon>
        <taxon>Euteleostomi</taxon>
        <taxon>Amphibia</taxon>
        <taxon>Batrachia</taxon>
        <taxon>Anura</taxon>
        <taxon>Pipoidea</taxon>
        <taxon>Pipidae</taxon>
        <taxon>Xenopodinae</taxon>
        <taxon>Xenopus</taxon>
        <taxon>Xenopus</taxon>
    </lineage>
</organism>
<evidence type="ECO:0000259" key="11">
    <source>
        <dbReference type="SMART" id="SM01360"/>
    </source>
</evidence>
<dbReference type="Pfam" id="PF07677">
    <property type="entry name" value="A2M_recep"/>
    <property type="match status" value="1"/>
</dbReference>
<dbReference type="InterPro" id="IPR019742">
    <property type="entry name" value="MacrogloblnA2_CS"/>
</dbReference>
<dbReference type="InterPro" id="IPR001599">
    <property type="entry name" value="Macroglobln_a2"/>
</dbReference>
<evidence type="ECO:0000256" key="8">
    <source>
        <dbReference type="ARBA" id="ARBA00023180"/>
    </source>
</evidence>
<dbReference type="SUPFAM" id="SSF49410">
    <property type="entry name" value="Alpha-macroglobulin receptor domain"/>
    <property type="match status" value="1"/>
</dbReference>
<dbReference type="Gene3D" id="1.50.10.20">
    <property type="match status" value="1"/>
</dbReference>
<dbReference type="InterPro" id="IPR040839">
    <property type="entry name" value="MG4"/>
</dbReference>
<evidence type="ECO:0000256" key="9">
    <source>
        <dbReference type="SAM" id="SignalP"/>
    </source>
</evidence>
<dbReference type="SMART" id="SM01359">
    <property type="entry name" value="A2M_N_2"/>
    <property type="match status" value="1"/>
</dbReference>
<dbReference type="FunFam" id="2.60.40.1930:FF:000001">
    <property type="entry name" value="CD109 isoform 3"/>
    <property type="match status" value="1"/>
</dbReference>
<sequence>MFSLILFSCFLIWQVLAQTSLPYYILLVPAEVHYPSTERACVHVSGAMENLTLTITLQTESRDTFLYQHQLTESSLIQCFSFQTPPPVGGTEEVATIHISLMGQIIEITENKQILIRTVAIATIIQTSQPIYKPGQTVEIRILSFDREFRAVNDKCPLVELKDPNGNRIGQWLNLTPHQGFIDLSFSLAPEAAQGTYSIHSPNGHQTFHVLEFTIPKFEVVILLPSIVTLLDEAFQLKVCGRYTFGKPVQGDISVRLCRRAVKYHWFPYARPQDLCTVYNGQTEKNGCMKWDIRTDIFNLRSYDYQLNFEAKASLVEHETGVQINGTESCRVSPTIAKVTFDGLEISESYYKIGLRYKGTLKLEGADGKPMKSKTLYLVEEYNLVSMERVYETDEFGQAHFTLDTKPWNGNTVRLSARYQKENMEFKPGELSPYYKDAHQTLQPFSAITNSFLKVQPVDQTLTCDQQYQIEIDYLIRGSELSRQQDKLQLNYVVMAKGELALNGKLELNVSRYSVLTGTIELPLLVTADIAPKAQILVYAILANGWVAGDTEEFKVDKCFKNKVTAGFSDYEKTPGSNVSLHLQASPGSLCSLKVVDEGLLFMRPEAEISSDLLYNFISLRNQYGYPYRVREDDGICWRPRPWFSKRSLRGHELEKRHTNWMTPRSPDMFKLIKRMGLKILTNTIVKQPKECNFYPPVAALSLYGHNLFADNPFYPPPPIMVDDAMDSFSQASQPSLSLTEVTKKIRKSFPETWTWQLIPLGKSGEAKLELQLPDTITEWKAMMLCMGDIGLGLSSTVTLRAFQPFFIYLTLPYSVVRGESFPIKAAAFNFLNRTLMVNSKLRESPELKLTKCPSCLYTQCVAPGETKVFAWEATALGLGSVQVEISAEAILTGELCGGEVPTVPQDGACDILMRPLQIKPEGMPIEKSQNFLLCAEENLSSQTFSISLPQDTVPDSARAEISIVGDFMGKALDNLENLLDLPTGCGEQNMVKFAPIIYVLRYLENTKQLTDVVRVRGNVYLVHGYQQELGFKRYDGSFSAFGEKDEEGNTWLTAFVIQMFYAASYSIFVDEKHLYEAIAWLKNNQLPSGCFIRRGTLFKSSLQGGVNDETTLTAYVAAAILQIKWPEEDEMLQKALQCLKNSIPNVTSTYTMALLSFTFTLAKDFELRNSLLRSLYEKATIAGDQVYWLLNPTPPTKTSPWAQPNSLEVQVASYVILSHLMLENLTKNDICNASKIASWLRLQQTPHGGFESTQDTLVALQALSQYAEISYTGQLGLEVTVQLAEEGGDKHQFWVDNTTRFLLQKTQLDKVPGNYNAGVKGEGCVNLQLILKYNTKPAEKSNTFELRLNSSRDGCRNQSISCYNLTICVQYIGQRQRTNMILIQAGLLSGFSAIEETINKLENHPLVKKIEIKMDEIVIYINELSHETQCFSFLAKQDVPVENLASQLVKVYDFYQREEEADAMYNLSRL</sequence>
<keyword evidence="13" id="KW-1185">Reference proteome</keyword>
<dbReference type="PANTHER" id="PTHR11412:SF178">
    <property type="entry name" value="ALPHA-2-MACROGLOBULIN-LIKE PROTEIN 1"/>
    <property type="match status" value="1"/>
</dbReference>
<dbReference type="Gene3D" id="2.60.120.1540">
    <property type="match status" value="1"/>
</dbReference>
<accession>A0A8J0T705</accession>
<dbReference type="InterPro" id="IPR013783">
    <property type="entry name" value="Ig-like_fold"/>
</dbReference>
<dbReference type="Pfam" id="PF07678">
    <property type="entry name" value="TED_complement"/>
    <property type="match status" value="1"/>
</dbReference>
<feature type="domain" description="Alpha-2-macroglobulin" evidence="11">
    <location>
        <begin position="753"/>
        <end position="842"/>
    </location>
</feature>
<feature type="domain" description="Alpha-2-macroglobulin bait region" evidence="10">
    <location>
        <begin position="453"/>
        <end position="603"/>
    </location>
</feature>
<keyword evidence="3" id="KW-0964">Secreted</keyword>
<reference evidence="14" key="1">
    <citation type="submission" date="2025-08" db="UniProtKB">
        <authorList>
            <consortium name="RefSeq"/>
        </authorList>
    </citation>
    <scope>IDENTIFICATION</scope>
    <source>
        <strain evidence="14">J_2021</strain>
        <tissue evidence="14">Erythrocytes</tissue>
    </source>
</reference>
<dbReference type="InterPro" id="IPR009048">
    <property type="entry name" value="A-macroglobulin_rcpt-bd"/>
</dbReference>
<evidence type="ECO:0000256" key="5">
    <source>
        <dbReference type="ARBA" id="ARBA00022729"/>
    </source>
</evidence>
<dbReference type="Pfam" id="PF00207">
    <property type="entry name" value="A2M"/>
    <property type="match status" value="1"/>
</dbReference>
<dbReference type="GO" id="GO:0004867">
    <property type="term" value="F:serine-type endopeptidase inhibitor activity"/>
    <property type="evidence" value="ECO:0007669"/>
    <property type="project" value="UniProtKB-KW"/>
</dbReference>
<name>A0A8J0T705_XENLA</name>
<dbReference type="FunFam" id="1.50.10.20:FF:000001">
    <property type="entry name" value="CD109 isoform 1"/>
    <property type="match status" value="1"/>
</dbReference>
<proteinExistence type="inferred from homology"/>
<dbReference type="SMART" id="SM01360">
    <property type="entry name" value="A2M"/>
    <property type="match status" value="1"/>
</dbReference>
<keyword evidence="5 9" id="KW-0732">Signal</keyword>
<dbReference type="PROSITE" id="PS00477">
    <property type="entry name" value="ALPHA_2_MACROGLOBULIN"/>
    <property type="match status" value="1"/>
</dbReference>
<dbReference type="Gene3D" id="2.60.40.1930">
    <property type="match status" value="2"/>
</dbReference>
<dbReference type="InterPro" id="IPR047565">
    <property type="entry name" value="Alpha-macroglob_thiol-ester_cl"/>
</dbReference>
<dbReference type="Gene3D" id="2.20.130.20">
    <property type="match status" value="1"/>
</dbReference>
<dbReference type="KEGG" id="xla:108696031"/>
<evidence type="ECO:0000256" key="1">
    <source>
        <dbReference type="ARBA" id="ARBA00004613"/>
    </source>
</evidence>
<evidence type="ECO:0000256" key="6">
    <source>
        <dbReference type="ARBA" id="ARBA00022900"/>
    </source>
</evidence>
<dbReference type="Pfam" id="PF17791">
    <property type="entry name" value="MG3"/>
    <property type="match status" value="1"/>
</dbReference>
<dbReference type="OrthoDB" id="9998011at2759"/>
<gene>
    <name evidence="14" type="primary">LOC108696031</name>
</gene>
<evidence type="ECO:0000313" key="13">
    <source>
        <dbReference type="Proteomes" id="UP000186698"/>
    </source>
</evidence>
<evidence type="ECO:0000256" key="4">
    <source>
        <dbReference type="ARBA" id="ARBA00022690"/>
    </source>
</evidence>
<keyword evidence="7" id="KW-1015">Disulfide bond</keyword>
<feature type="chain" id="PRO_5035309784" evidence="9">
    <location>
        <begin position="18"/>
        <end position="1471"/>
    </location>
</feature>
<dbReference type="Gene3D" id="2.60.40.690">
    <property type="entry name" value="Alpha-macroglobulin, receptor-binding domain"/>
    <property type="match status" value="1"/>
</dbReference>
<dbReference type="InterPro" id="IPR036595">
    <property type="entry name" value="A-macroglobulin_rcpt-bd_sf"/>
</dbReference>
<dbReference type="InterPro" id="IPR041555">
    <property type="entry name" value="MG3"/>
</dbReference>
<dbReference type="InterPro" id="IPR011626">
    <property type="entry name" value="Alpha-macroglobulin_TED"/>
</dbReference>
<feature type="signal peptide" evidence="9">
    <location>
        <begin position="1"/>
        <end position="17"/>
    </location>
</feature>
<evidence type="ECO:0000259" key="10">
    <source>
        <dbReference type="SMART" id="SM01359"/>
    </source>
</evidence>
<evidence type="ECO:0000259" key="12">
    <source>
        <dbReference type="SMART" id="SM01361"/>
    </source>
</evidence>
<keyword evidence="6" id="KW-0722">Serine protease inhibitor</keyword>
<dbReference type="Pfam" id="PF01835">
    <property type="entry name" value="MG2"/>
    <property type="match status" value="1"/>
</dbReference>
<evidence type="ECO:0000313" key="14">
    <source>
        <dbReference type="RefSeq" id="XP_018080501.2"/>
    </source>
</evidence>
<keyword evidence="8" id="KW-0325">Glycoprotein</keyword>
<feature type="domain" description="Alpha-macroglobulin receptor-binding" evidence="12">
    <location>
        <begin position="1379"/>
        <end position="1466"/>
    </location>
</feature>
<dbReference type="Pfam" id="PF07703">
    <property type="entry name" value="A2M_BRD"/>
    <property type="match status" value="1"/>
</dbReference>
<dbReference type="PANTHER" id="PTHR11412">
    <property type="entry name" value="MACROGLOBULIN / COMPLEMENT"/>
    <property type="match status" value="1"/>
</dbReference>
<dbReference type="SMART" id="SM01419">
    <property type="entry name" value="Thiol-ester_cl"/>
    <property type="match status" value="1"/>
</dbReference>
<keyword evidence="4" id="KW-0646">Protease inhibitor</keyword>
<dbReference type="GO" id="GO:0005615">
    <property type="term" value="C:extracellular space"/>
    <property type="evidence" value="ECO:0007669"/>
    <property type="project" value="InterPro"/>
</dbReference>
<evidence type="ECO:0000256" key="7">
    <source>
        <dbReference type="ARBA" id="ARBA00023157"/>
    </source>
</evidence>
<dbReference type="InterPro" id="IPR011625">
    <property type="entry name" value="A2M_N_BRD"/>
</dbReference>
<dbReference type="Gene3D" id="2.60.40.1940">
    <property type="match status" value="1"/>
</dbReference>
<comment type="similarity">
    <text evidence="2">Belongs to the protease inhibitor I39 (alpha-2-macroglobulin) family.</text>
</comment>
<dbReference type="SMART" id="SM01361">
    <property type="entry name" value="A2M_recep"/>
    <property type="match status" value="1"/>
</dbReference>
<dbReference type="Gene3D" id="2.60.40.10">
    <property type="entry name" value="Immunoglobulins"/>
    <property type="match status" value="2"/>
</dbReference>
<protein>
    <submittedName>
        <fullName evidence="14">Alpha-2-macroglobulin-like protein 1 isoform X1</fullName>
    </submittedName>
</protein>
<dbReference type="GeneID" id="108696031"/>
<evidence type="ECO:0000256" key="2">
    <source>
        <dbReference type="ARBA" id="ARBA00010952"/>
    </source>
</evidence>